<dbReference type="OrthoDB" id="8479681at2"/>
<proteinExistence type="predicted"/>
<evidence type="ECO:0008006" key="3">
    <source>
        <dbReference type="Google" id="ProtNLM"/>
    </source>
</evidence>
<dbReference type="InterPro" id="IPR021959">
    <property type="entry name" value="DUF3576"/>
</dbReference>
<dbReference type="eggNOG" id="ENOG50315UG">
    <property type="taxonomic scope" value="Bacteria"/>
</dbReference>
<dbReference type="PROSITE" id="PS51257">
    <property type="entry name" value="PROKAR_LIPOPROTEIN"/>
    <property type="match status" value="1"/>
</dbReference>
<dbReference type="RefSeq" id="WP_025300387.1">
    <property type="nucleotide sequence ID" value="NZ_CP006745.1"/>
</dbReference>
<name>V9TW00_9PROT</name>
<dbReference type="Pfam" id="PF12100">
    <property type="entry name" value="DUF3576"/>
    <property type="match status" value="1"/>
</dbReference>
<evidence type="ECO:0000313" key="1">
    <source>
        <dbReference type="EMBL" id="AHC73505.1"/>
    </source>
</evidence>
<dbReference type="EMBL" id="CP006745">
    <property type="protein sequence ID" value="AHC73505.1"/>
    <property type="molecule type" value="Genomic_DNA"/>
</dbReference>
<dbReference type="HOGENOM" id="CLU_103320_1_0_5"/>
<dbReference type="AlphaFoldDB" id="V9TW00"/>
<sequence length="186" mass="21287">MIDFRLNPQDLLRSILVCFFILSSCTSNIPVTYQYPTTGPDGIPSYKKQDKITTIDWIDLLSFGKNNHSNKSENGITVNAFLWRATLDTLSFLPLDSADPFGGVIISDWYNSLDSPKERFKITVYILDRKLRSDAIRANVFRQIRAPEGNWGDTIIDNTLARDLENTILTRARQMRIRQLSLPDDN</sequence>
<protein>
    <recommendedName>
        <fullName evidence="3">DUF3576 domain-containing protein</fullName>
    </recommendedName>
</protein>
<dbReference type="KEGG" id="efk:P856_278"/>
<organism evidence="1 2">
    <name type="scientific">Candidatus Endolissoclinum faulkneri L5</name>
    <dbReference type="NCBI Taxonomy" id="1401328"/>
    <lineage>
        <taxon>Bacteria</taxon>
        <taxon>Pseudomonadati</taxon>
        <taxon>Pseudomonadota</taxon>
        <taxon>Alphaproteobacteria</taxon>
        <taxon>Rhodospirillales</taxon>
        <taxon>Rhodospirillaceae</taxon>
        <taxon>Candidatus Endolissoclinum</taxon>
    </lineage>
</organism>
<keyword evidence="2" id="KW-1185">Reference proteome</keyword>
<gene>
    <name evidence="1" type="ORF">P856_278</name>
</gene>
<evidence type="ECO:0000313" key="2">
    <source>
        <dbReference type="Proteomes" id="UP000018700"/>
    </source>
</evidence>
<dbReference type="STRING" id="1401328.P856_278"/>
<reference evidence="1 2" key="1">
    <citation type="journal article" date="2013" name="PLoS ONE">
        <title>Bacterial endosymbiosis in a chordate host: long-term co-evolution and conservation of secondary metabolism.</title>
        <authorList>
            <person name="Kwan J.C."/>
            <person name="Schmidt E.W."/>
        </authorList>
    </citation>
    <scope>NUCLEOTIDE SEQUENCE [LARGE SCALE GENOMIC DNA]</scope>
    <source>
        <strain evidence="2">faulkneri L5</strain>
    </source>
</reference>
<accession>V9TW00</accession>
<dbReference type="Proteomes" id="UP000018700">
    <property type="component" value="Chromosome"/>
</dbReference>